<feature type="region of interest" description="Disordered" evidence="1">
    <location>
        <begin position="1"/>
        <end position="62"/>
    </location>
</feature>
<evidence type="ECO:0000313" key="2">
    <source>
        <dbReference type="EMBL" id="KAG1338537.1"/>
    </source>
</evidence>
<evidence type="ECO:0000313" key="3">
    <source>
        <dbReference type="Proteomes" id="UP000797356"/>
    </source>
</evidence>
<feature type="compositionally biased region" description="Basic and acidic residues" evidence="1">
    <location>
        <begin position="1"/>
        <end position="11"/>
    </location>
</feature>
<gene>
    <name evidence="2" type="ORF">COCNU_04G008430</name>
</gene>
<comment type="caution">
    <text evidence="2">The sequence shown here is derived from an EMBL/GenBank/DDBJ whole genome shotgun (WGS) entry which is preliminary data.</text>
</comment>
<keyword evidence="3" id="KW-1185">Reference proteome</keyword>
<evidence type="ECO:0000256" key="1">
    <source>
        <dbReference type="SAM" id="MobiDB-lite"/>
    </source>
</evidence>
<proteinExistence type="predicted"/>
<organism evidence="2 3">
    <name type="scientific">Cocos nucifera</name>
    <name type="common">Coconut palm</name>
    <dbReference type="NCBI Taxonomy" id="13894"/>
    <lineage>
        <taxon>Eukaryota</taxon>
        <taxon>Viridiplantae</taxon>
        <taxon>Streptophyta</taxon>
        <taxon>Embryophyta</taxon>
        <taxon>Tracheophyta</taxon>
        <taxon>Spermatophyta</taxon>
        <taxon>Magnoliopsida</taxon>
        <taxon>Liliopsida</taxon>
        <taxon>Arecaceae</taxon>
        <taxon>Arecoideae</taxon>
        <taxon>Cocoseae</taxon>
        <taxon>Attaleinae</taxon>
        <taxon>Cocos</taxon>
    </lineage>
</organism>
<reference evidence="2" key="1">
    <citation type="journal article" date="2017" name="Gigascience">
        <title>The genome draft of coconut (Cocos nucifera).</title>
        <authorList>
            <person name="Xiao Y."/>
            <person name="Xu P."/>
            <person name="Fan H."/>
            <person name="Baudouin L."/>
            <person name="Xia W."/>
            <person name="Bocs S."/>
            <person name="Xu J."/>
            <person name="Li Q."/>
            <person name="Guo A."/>
            <person name="Zhou L."/>
            <person name="Li J."/>
            <person name="Wu Y."/>
            <person name="Ma Z."/>
            <person name="Armero A."/>
            <person name="Issali A.E."/>
            <person name="Liu N."/>
            <person name="Peng M."/>
            <person name="Yang Y."/>
        </authorList>
    </citation>
    <scope>NUCLEOTIDE SEQUENCE</scope>
    <source>
        <tissue evidence="2">Spear leaf of Hainan Tall coconut</tissue>
    </source>
</reference>
<protein>
    <submittedName>
        <fullName evidence="2">Uncharacterized protein</fullName>
    </submittedName>
</protein>
<sequence>MAGPSQRREGASEWSIKGWRDQAGDEQERRSRAVSDDRPLDQAGDEGERRSGAARDGGRPRD</sequence>
<dbReference type="EMBL" id="CM017875">
    <property type="protein sequence ID" value="KAG1338537.1"/>
    <property type="molecule type" value="Genomic_DNA"/>
</dbReference>
<reference evidence="2" key="2">
    <citation type="submission" date="2019-07" db="EMBL/GenBank/DDBJ databases">
        <authorList>
            <person name="Yang Y."/>
            <person name="Bocs S."/>
            <person name="Baudouin L."/>
        </authorList>
    </citation>
    <scope>NUCLEOTIDE SEQUENCE</scope>
    <source>
        <tissue evidence="2">Spear leaf of Hainan Tall coconut</tissue>
    </source>
</reference>
<dbReference type="AlphaFoldDB" id="A0A8K0I6S6"/>
<feature type="compositionally biased region" description="Basic and acidic residues" evidence="1">
    <location>
        <begin position="18"/>
        <end position="62"/>
    </location>
</feature>
<name>A0A8K0I6S6_COCNU</name>
<accession>A0A8K0I6S6</accession>
<dbReference type="Proteomes" id="UP000797356">
    <property type="component" value="Chromosome 4"/>
</dbReference>